<evidence type="ECO:0000256" key="1">
    <source>
        <dbReference type="SAM" id="MobiDB-lite"/>
    </source>
</evidence>
<sequence length="291" mass="32756">MIMEMPDGQSLPSALSQPYSRPTSARAQQGTLLEVGAAVSRKVQQRILVAGMLTPLLMMMAVSLVHSHQHVTRSVAARAEHVAASIGGQLGVPPGATEDHEKRLFVVSEKNEPLDESAAKPVHVVHGQGLYHRAVWYVILNEAKQALLVLRSAKQFNCPRTWMFPAEHSLYNESWTTTARRGLEEELNSHLIEWDTLAPLGEPFLYSYAYPSSTRRDLQWTQAWVVFVKPGVYERPDALLAASENDAARFVSYDEFIKMDEEIELCHGTLKKWQRRMFAAAKHGLRIELDK</sequence>
<evidence type="ECO:0000313" key="3">
    <source>
        <dbReference type="EMBL" id="KAA8493361.1"/>
    </source>
</evidence>
<feature type="compositionally biased region" description="Polar residues" evidence="1">
    <location>
        <begin position="10"/>
        <end position="25"/>
    </location>
</feature>
<feature type="region of interest" description="Disordered" evidence="1">
    <location>
        <begin position="1"/>
        <end position="25"/>
    </location>
</feature>
<dbReference type="InterPro" id="IPR000086">
    <property type="entry name" value="NUDIX_hydrolase_dom"/>
</dbReference>
<proteinExistence type="predicted"/>
<comment type="caution">
    <text evidence="3">The sequence shown here is derived from an EMBL/GenBank/DDBJ whole genome shotgun (WGS) entry which is preliminary data.</text>
</comment>
<dbReference type="InterPro" id="IPR015797">
    <property type="entry name" value="NUDIX_hydrolase-like_dom_sf"/>
</dbReference>
<evidence type="ECO:0000313" key="4">
    <source>
        <dbReference type="Proteomes" id="UP000324585"/>
    </source>
</evidence>
<dbReference type="PROSITE" id="PS51462">
    <property type="entry name" value="NUDIX"/>
    <property type="match status" value="1"/>
</dbReference>
<reference evidence="4" key="1">
    <citation type="journal article" date="2019" name="Nat. Commun.">
        <title>Expansion of phycobilisome linker gene families in mesophilic red algae.</title>
        <authorList>
            <person name="Lee J."/>
            <person name="Kim D."/>
            <person name="Bhattacharya D."/>
            <person name="Yoon H.S."/>
        </authorList>
    </citation>
    <scope>NUCLEOTIDE SEQUENCE [LARGE SCALE GENOMIC DNA]</scope>
    <source>
        <strain evidence="4">CCMP 1328</strain>
    </source>
</reference>
<gene>
    <name evidence="3" type="ORF">FVE85_8806</name>
</gene>
<dbReference type="SUPFAM" id="SSF55811">
    <property type="entry name" value="Nudix"/>
    <property type="match status" value="1"/>
</dbReference>
<feature type="domain" description="Nudix hydrolase" evidence="2">
    <location>
        <begin position="130"/>
        <end position="279"/>
    </location>
</feature>
<dbReference type="Gene3D" id="3.90.79.10">
    <property type="entry name" value="Nucleoside Triphosphate Pyrophosphohydrolase"/>
    <property type="match status" value="1"/>
</dbReference>
<dbReference type="OrthoDB" id="510307at2759"/>
<dbReference type="Proteomes" id="UP000324585">
    <property type="component" value="Unassembled WGS sequence"/>
</dbReference>
<dbReference type="Pfam" id="PF00293">
    <property type="entry name" value="NUDIX"/>
    <property type="match status" value="1"/>
</dbReference>
<name>A0A5J4YPA9_PORPP</name>
<protein>
    <recommendedName>
        <fullName evidence="2">Nudix hydrolase domain-containing protein</fullName>
    </recommendedName>
</protein>
<dbReference type="EMBL" id="VRMN01000007">
    <property type="protein sequence ID" value="KAA8493361.1"/>
    <property type="molecule type" value="Genomic_DNA"/>
</dbReference>
<evidence type="ECO:0000259" key="2">
    <source>
        <dbReference type="PROSITE" id="PS51462"/>
    </source>
</evidence>
<organism evidence="3 4">
    <name type="scientific">Porphyridium purpureum</name>
    <name type="common">Red alga</name>
    <name type="synonym">Porphyridium cruentum</name>
    <dbReference type="NCBI Taxonomy" id="35688"/>
    <lineage>
        <taxon>Eukaryota</taxon>
        <taxon>Rhodophyta</taxon>
        <taxon>Bangiophyceae</taxon>
        <taxon>Porphyridiales</taxon>
        <taxon>Porphyridiaceae</taxon>
        <taxon>Porphyridium</taxon>
    </lineage>
</organism>
<dbReference type="AlphaFoldDB" id="A0A5J4YPA9"/>
<accession>A0A5J4YPA9</accession>
<keyword evidence="4" id="KW-1185">Reference proteome</keyword>